<dbReference type="OrthoDB" id="428854at2759"/>
<dbReference type="GO" id="GO:0000785">
    <property type="term" value="C:chromatin"/>
    <property type="evidence" value="ECO:0007669"/>
    <property type="project" value="TreeGrafter"/>
</dbReference>
<dbReference type="STRING" id="137246.A0A401RFA1"/>
<organism evidence="14 15">
    <name type="scientific">Chiloscyllium punctatum</name>
    <name type="common">Brownbanded bambooshark</name>
    <name type="synonym">Hemiscyllium punctatum</name>
    <dbReference type="NCBI Taxonomy" id="137246"/>
    <lineage>
        <taxon>Eukaryota</taxon>
        <taxon>Metazoa</taxon>
        <taxon>Chordata</taxon>
        <taxon>Craniata</taxon>
        <taxon>Vertebrata</taxon>
        <taxon>Chondrichthyes</taxon>
        <taxon>Elasmobranchii</taxon>
        <taxon>Galeomorphii</taxon>
        <taxon>Galeoidea</taxon>
        <taxon>Orectolobiformes</taxon>
        <taxon>Hemiscylliidae</taxon>
        <taxon>Chiloscyllium</taxon>
    </lineage>
</organism>
<keyword evidence="3" id="KW-0808">Transferase</keyword>
<dbReference type="InterPro" id="IPR028009">
    <property type="entry name" value="ESCO_Acetyltransf_dom"/>
</dbReference>
<protein>
    <recommendedName>
        <fullName evidence="16">N-acetyltransferase domain-containing protein</fullName>
    </recommendedName>
</protein>
<dbReference type="GO" id="GO:0007064">
    <property type="term" value="P:mitotic sister chromatid cohesion"/>
    <property type="evidence" value="ECO:0007669"/>
    <property type="project" value="TreeGrafter"/>
</dbReference>
<evidence type="ECO:0000259" key="13">
    <source>
        <dbReference type="Pfam" id="PF13880"/>
    </source>
</evidence>
<dbReference type="OMA" id="KNTENNH"/>
<evidence type="ECO:0000256" key="10">
    <source>
        <dbReference type="ARBA" id="ARBA00047902"/>
    </source>
</evidence>
<dbReference type="Proteomes" id="UP000287033">
    <property type="component" value="Unassembled WGS sequence"/>
</dbReference>
<feature type="domain" description="N-acetyltransferase ESCO zinc-finger" evidence="12">
    <location>
        <begin position="476"/>
        <end position="515"/>
    </location>
</feature>
<evidence type="ECO:0000256" key="2">
    <source>
        <dbReference type="ARBA" id="ARBA00005816"/>
    </source>
</evidence>
<evidence type="ECO:0000313" key="14">
    <source>
        <dbReference type="EMBL" id="GCC16831.1"/>
    </source>
</evidence>
<proteinExistence type="inferred from homology"/>
<accession>A0A401RFA1</accession>
<dbReference type="InterPro" id="IPR028005">
    <property type="entry name" value="AcTrfase_ESCO_Znf_dom"/>
</dbReference>
<reference evidence="14 15" key="1">
    <citation type="journal article" date="2018" name="Nat. Ecol. Evol.">
        <title>Shark genomes provide insights into elasmobranch evolution and the origin of vertebrates.</title>
        <authorList>
            <person name="Hara Y"/>
            <person name="Yamaguchi K"/>
            <person name="Onimaru K"/>
            <person name="Kadota M"/>
            <person name="Koyanagi M"/>
            <person name="Keeley SD"/>
            <person name="Tatsumi K"/>
            <person name="Tanaka K"/>
            <person name="Motone F"/>
            <person name="Kageyama Y"/>
            <person name="Nozu R"/>
            <person name="Adachi N"/>
            <person name="Nishimura O"/>
            <person name="Nakagawa R"/>
            <person name="Tanegashima C"/>
            <person name="Kiyatake I"/>
            <person name="Matsumoto R"/>
            <person name="Murakumo K"/>
            <person name="Nishida K"/>
            <person name="Terakita A"/>
            <person name="Kuratani S"/>
            <person name="Sato K"/>
            <person name="Hyodo S Kuraku.S."/>
        </authorList>
    </citation>
    <scope>NUCLEOTIDE SEQUENCE [LARGE SCALE GENOMIC DNA]</scope>
</reference>
<evidence type="ECO:0000256" key="1">
    <source>
        <dbReference type="ARBA" id="ARBA00004123"/>
    </source>
</evidence>
<dbReference type="PANTHER" id="PTHR45884:SF3">
    <property type="entry name" value="N-ACETYLTRANSFERASE ESCO2"/>
    <property type="match status" value="1"/>
</dbReference>
<dbReference type="Pfam" id="PF13878">
    <property type="entry name" value="zf-C2H2_3"/>
    <property type="match status" value="1"/>
</dbReference>
<keyword evidence="9" id="KW-0012">Acyltransferase</keyword>
<sequence length="706" mass="80692">MPVVTPRKRKHSSSKDDCQHYTPFNVAISGALTKKRILDFDEVSCPSRMSSLEVADSPMLRWSQRDSDSVQEIFCDNCISPQKLSINKCQDNLQNKVSRHSLNRKEYLQKPTVPATSFYGKGRQLYLTPLERKLVGANKLSKYVIVDEQPKMKNTKLQMKKHINTKVQLAVGSSSKHLMDSKKTRVTQKGGPNNTRDLNENAYYGSITRTLVFNSKVNGQKVQQKSRIQTGAAFFSTGRKSQMSFTKKLPELNAKLVSSNTWVQHEQDRRDMKDDVKKTNKEVLKADNHDSGTCNEIRQSSYKIKTKAEMGRKTEKCMHLPSNLFKVLLTSEVKVMLQKIDVTQFKHPASVTKEKSFQQGDLATKWFDQFQDSETEKDKDDILNVQHLNTHEAGLEFEDQNTFEGNNDINKGLSAADAIYPIFRTPTGSKRHELVKDETSSVECNNPFPTASAMSCHGSLQKNKKKKDFDKAFSDQLIIDAGQKHFGAVMCRSCGMIYTASNPEDEAQHIQYHQRFLEGLRYVGWKKERVVAEYLDGKIILILPEDPKYALKKVEEVRELVDNELGFQQATLSYPERSKTYMFVSNEKRIVGCLITESIKQAFRVLSEPTDQKNTENNHLLEHHRAWRCSTVPEEAICGISRIWVFSLLRRKQIASRMVDIVRKTFMYGTCLNKNEIAFSDPTPSGKLFASKYCETPNFLVYNFIG</sequence>
<name>A0A401RFA1_CHIPU</name>
<evidence type="ECO:0000256" key="6">
    <source>
        <dbReference type="ARBA" id="ARBA00022833"/>
    </source>
</evidence>
<dbReference type="Pfam" id="PF13880">
    <property type="entry name" value="Acetyltransf_13"/>
    <property type="match status" value="1"/>
</dbReference>
<evidence type="ECO:0008006" key="16">
    <source>
        <dbReference type="Google" id="ProtNLM"/>
    </source>
</evidence>
<keyword evidence="4" id="KW-0479">Metal-binding</keyword>
<evidence type="ECO:0000256" key="8">
    <source>
        <dbReference type="ARBA" id="ARBA00023306"/>
    </source>
</evidence>
<evidence type="ECO:0000256" key="4">
    <source>
        <dbReference type="ARBA" id="ARBA00022723"/>
    </source>
</evidence>
<dbReference type="GO" id="GO:0005634">
    <property type="term" value="C:nucleus"/>
    <property type="evidence" value="ECO:0007669"/>
    <property type="project" value="UniProtKB-SubCell"/>
</dbReference>
<dbReference type="PANTHER" id="PTHR45884">
    <property type="entry name" value="N-ACETYLTRANSFERASE ECO"/>
    <property type="match status" value="1"/>
</dbReference>
<keyword evidence="15" id="KW-1185">Reference proteome</keyword>
<evidence type="ECO:0000259" key="12">
    <source>
        <dbReference type="Pfam" id="PF13878"/>
    </source>
</evidence>
<evidence type="ECO:0000256" key="11">
    <source>
        <dbReference type="SAM" id="MobiDB-lite"/>
    </source>
</evidence>
<dbReference type="GO" id="GO:0061733">
    <property type="term" value="F:protein-lysine-acetyltransferase activity"/>
    <property type="evidence" value="ECO:0007669"/>
    <property type="project" value="TreeGrafter"/>
</dbReference>
<evidence type="ECO:0000256" key="5">
    <source>
        <dbReference type="ARBA" id="ARBA00022771"/>
    </source>
</evidence>
<comment type="caution">
    <text evidence="14">The sequence shown here is derived from an EMBL/GenBank/DDBJ whole genome shotgun (WGS) entry which is preliminary data.</text>
</comment>
<dbReference type="GO" id="GO:0008270">
    <property type="term" value="F:zinc ion binding"/>
    <property type="evidence" value="ECO:0007669"/>
    <property type="project" value="UniProtKB-KW"/>
</dbReference>
<keyword evidence="6" id="KW-0862">Zinc</keyword>
<evidence type="ECO:0000313" key="15">
    <source>
        <dbReference type="Proteomes" id="UP000287033"/>
    </source>
</evidence>
<feature type="region of interest" description="Disordered" evidence="11">
    <location>
        <begin position="174"/>
        <end position="200"/>
    </location>
</feature>
<evidence type="ECO:0000256" key="3">
    <source>
        <dbReference type="ARBA" id="ARBA00022679"/>
    </source>
</evidence>
<evidence type="ECO:0000256" key="9">
    <source>
        <dbReference type="ARBA" id="ARBA00023315"/>
    </source>
</evidence>
<comment type="catalytic activity">
    <reaction evidence="10">
        <text>L-lysyl-[protein] + acetyl-CoA = N(6)-acetyl-L-lysyl-[protein] + CoA + H(+)</text>
        <dbReference type="Rhea" id="RHEA:45948"/>
        <dbReference type="Rhea" id="RHEA-COMP:9752"/>
        <dbReference type="Rhea" id="RHEA-COMP:10731"/>
        <dbReference type="ChEBI" id="CHEBI:15378"/>
        <dbReference type="ChEBI" id="CHEBI:29969"/>
        <dbReference type="ChEBI" id="CHEBI:57287"/>
        <dbReference type="ChEBI" id="CHEBI:57288"/>
        <dbReference type="ChEBI" id="CHEBI:61930"/>
    </reaction>
</comment>
<dbReference type="EMBL" id="BEZZ01001269">
    <property type="protein sequence ID" value="GCC16831.1"/>
    <property type="molecule type" value="Genomic_DNA"/>
</dbReference>
<comment type="similarity">
    <text evidence="2">Belongs to the acetyltransferase family. ECO subfamily.</text>
</comment>
<dbReference type="AlphaFoldDB" id="A0A401RFA1"/>
<feature type="domain" description="N-acetyltransferase ESCO acetyl-transferase" evidence="13">
    <location>
        <begin position="635"/>
        <end position="702"/>
    </location>
</feature>
<keyword evidence="5" id="KW-0863">Zinc-finger</keyword>
<comment type="subcellular location">
    <subcellularLocation>
        <location evidence="1">Nucleus</location>
    </subcellularLocation>
</comment>
<keyword evidence="7" id="KW-0539">Nucleus</keyword>
<gene>
    <name evidence="14" type="ORF">chiPu_0017360</name>
</gene>
<evidence type="ECO:0000256" key="7">
    <source>
        <dbReference type="ARBA" id="ARBA00023242"/>
    </source>
</evidence>
<keyword evidence="8" id="KW-0131">Cell cycle</keyword>